<keyword evidence="6" id="KW-0238">DNA-binding</keyword>
<name>A0ABW3RUL1_9BACL</name>
<sequence length="523" mass="59460">MKKVLFVDDEPFIARGLSSILDWDHYGIEIAGTANDGSSALDILREKPVDLLVTDIMMPRMNGLELIRRVKESGSQTKFVVLSGYEEFAYVKTGIRLGIENYILKPINLDELESTIRHIRGEWDREEMEQVQIQEDWEILRSNVLQRWVSGEIESQEFKQRAELLGLPLKCEVYRLFVSRLVSDEMLGDYDFCASESAIKCREIAGALERLKPKEAEVVSFFDQDGDLVILYALRNLTNDAADQELQKSLQGAANGLEGSFWIADGGVGGDFLGVQSSYRKAKSVFRRFLLPRDGETEYTFCGEPEAFGNDETVPVEWNEKSYIELLIQGRPEEVGRYVEKVLSGACASRGDLIPRQSCLNMALRLMLAAKEQEESPDYSEVFASLGRISSLPGIVRHVVAVVQKCLDKEESVREEYTPHVAFMIEQVHRHYSEELSLKTLSQKAGLHPNYLGQLFQQEVGSSFSDYVNQYRIEKATQLLLNTDRKTAEIALSVGYLDTSYFYRQFKKYAGVSPTELRQMYTK</sequence>
<dbReference type="Proteomes" id="UP001597262">
    <property type="component" value="Unassembled WGS sequence"/>
</dbReference>
<feature type="domain" description="HTH araC/xylS-type" evidence="9">
    <location>
        <begin position="422"/>
        <end position="520"/>
    </location>
</feature>
<dbReference type="PANTHER" id="PTHR42713:SF3">
    <property type="entry name" value="TRANSCRIPTIONAL REGULATORY PROTEIN HPTR"/>
    <property type="match status" value="1"/>
</dbReference>
<dbReference type="PANTHER" id="PTHR42713">
    <property type="entry name" value="HISTIDINE KINASE-RELATED"/>
    <property type="match status" value="1"/>
</dbReference>
<evidence type="ECO:0000313" key="12">
    <source>
        <dbReference type="Proteomes" id="UP001597262"/>
    </source>
</evidence>
<keyword evidence="4" id="KW-0902">Two-component regulatory system</keyword>
<evidence type="ECO:0000259" key="9">
    <source>
        <dbReference type="PROSITE" id="PS01124"/>
    </source>
</evidence>
<dbReference type="Pfam" id="PF00072">
    <property type="entry name" value="Response_reg"/>
    <property type="match status" value="1"/>
</dbReference>
<evidence type="ECO:0000256" key="4">
    <source>
        <dbReference type="ARBA" id="ARBA00023012"/>
    </source>
</evidence>
<dbReference type="EMBL" id="JBHTLM010000002">
    <property type="protein sequence ID" value="MFD1175555.1"/>
    <property type="molecule type" value="Genomic_DNA"/>
</dbReference>
<dbReference type="InterPro" id="IPR020449">
    <property type="entry name" value="Tscrpt_reg_AraC-type_HTH"/>
</dbReference>
<evidence type="ECO:0000313" key="11">
    <source>
        <dbReference type="EMBL" id="MFD1175555.1"/>
    </source>
</evidence>
<organism evidence="11 12">
    <name type="scientific">Paenibacillus puldeungensis</name>
    <dbReference type="NCBI Taxonomy" id="696536"/>
    <lineage>
        <taxon>Bacteria</taxon>
        <taxon>Bacillati</taxon>
        <taxon>Bacillota</taxon>
        <taxon>Bacilli</taxon>
        <taxon>Bacillales</taxon>
        <taxon>Paenibacillaceae</taxon>
        <taxon>Paenibacillus</taxon>
    </lineage>
</organism>
<evidence type="ECO:0000256" key="1">
    <source>
        <dbReference type="ARBA" id="ARBA00004496"/>
    </source>
</evidence>
<dbReference type="InterPro" id="IPR011006">
    <property type="entry name" value="CheY-like_superfamily"/>
</dbReference>
<dbReference type="SUPFAM" id="SSF52172">
    <property type="entry name" value="CheY-like"/>
    <property type="match status" value="1"/>
</dbReference>
<feature type="domain" description="Response regulatory" evidence="10">
    <location>
        <begin position="3"/>
        <end position="120"/>
    </location>
</feature>
<dbReference type="InterPro" id="IPR018060">
    <property type="entry name" value="HTH_AraC"/>
</dbReference>
<dbReference type="InterPro" id="IPR001789">
    <property type="entry name" value="Sig_transdc_resp-reg_receiver"/>
</dbReference>
<dbReference type="Gene3D" id="3.40.50.2300">
    <property type="match status" value="1"/>
</dbReference>
<evidence type="ECO:0000256" key="3">
    <source>
        <dbReference type="ARBA" id="ARBA00022553"/>
    </source>
</evidence>
<keyword evidence="2" id="KW-0963">Cytoplasm</keyword>
<dbReference type="PROSITE" id="PS50110">
    <property type="entry name" value="RESPONSE_REGULATORY"/>
    <property type="match status" value="1"/>
</dbReference>
<comment type="subcellular location">
    <subcellularLocation>
        <location evidence="1">Cytoplasm</location>
    </subcellularLocation>
</comment>
<keyword evidence="5" id="KW-0805">Transcription regulation</keyword>
<evidence type="ECO:0000256" key="6">
    <source>
        <dbReference type="ARBA" id="ARBA00023125"/>
    </source>
</evidence>
<dbReference type="SMART" id="SM00342">
    <property type="entry name" value="HTH_ARAC"/>
    <property type="match status" value="1"/>
</dbReference>
<comment type="caution">
    <text evidence="11">The sequence shown here is derived from an EMBL/GenBank/DDBJ whole genome shotgun (WGS) entry which is preliminary data.</text>
</comment>
<protein>
    <submittedName>
        <fullName evidence="11">Response regulator</fullName>
    </submittedName>
</protein>
<dbReference type="InterPro" id="IPR009057">
    <property type="entry name" value="Homeodomain-like_sf"/>
</dbReference>
<evidence type="ECO:0000256" key="8">
    <source>
        <dbReference type="PROSITE-ProRule" id="PRU00169"/>
    </source>
</evidence>
<keyword evidence="12" id="KW-1185">Reference proteome</keyword>
<proteinExistence type="predicted"/>
<keyword evidence="3 8" id="KW-0597">Phosphoprotein</keyword>
<dbReference type="SUPFAM" id="SSF46689">
    <property type="entry name" value="Homeodomain-like"/>
    <property type="match status" value="2"/>
</dbReference>
<gene>
    <name evidence="11" type="ORF">ACFQ3W_04460</name>
</gene>
<dbReference type="RefSeq" id="WP_379317223.1">
    <property type="nucleotide sequence ID" value="NZ_JBHTLM010000002.1"/>
</dbReference>
<dbReference type="CDD" id="cd17536">
    <property type="entry name" value="REC_YesN-like"/>
    <property type="match status" value="1"/>
</dbReference>
<dbReference type="SMART" id="SM00448">
    <property type="entry name" value="REC"/>
    <property type="match status" value="1"/>
</dbReference>
<feature type="modified residue" description="4-aspartylphosphate" evidence="8">
    <location>
        <position position="55"/>
    </location>
</feature>
<evidence type="ECO:0000259" key="10">
    <source>
        <dbReference type="PROSITE" id="PS50110"/>
    </source>
</evidence>
<evidence type="ECO:0000256" key="2">
    <source>
        <dbReference type="ARBA" id="ARBA00022490"/>
    </source>
</evidence>
<reference evidence="12" key="1">
    <citation type="journal article" date="2019" name="Int. J. Syst. Evol. Microbiol.">
        <title>The Global Catalogue of Microorganisms (GCM) 10K type strain sequencing project: providing services to taxonomists for standard genome sequencing and annotation.</title>
        <authorList>
            <consortium name="The Broad Institute Genomics Platform"/>
            <consortium name="The Broad Institute Genome Sequencing Center for Infectious Disease"/>
            <person name="Wu L."/>
            <person name="Ma J."/>
        </authorList>
    </citation>
    <scope>NUCLEOTIDE SEQUENCE [LARGE SCALE GENOMIC DNA]</scope>
    <source>
        <strain evidence="12">CCUG 59189</strain>
    </source>
</reference>
<accession>A0ABW3RUL1</accession>
<dbReference type="Pfam" id="PF12833">
    <property type="entry name" value="HTH_18"/>
    <property type="match status" value="1"/>
</dbReference>
<dbReference type="PRINTS" id="PR00032">
    <property type="entry name" value="HTHARAC"/>
</dbReference>
<dbReference type="PROSITE" id="PS01124">
    <property type="entry name" value="HTH_ARAC_FAMILY_2"/>
    <property type="match status" value="1"/>
</dbReference>
<keyword evidence="7" id="KW-0804">Transcription</keyword>
<evidence type="ECO:0000256" key="5">
    <source>
        <dbReference type="ARBA" id="ARBA00023015"/>
    </source>
</evidence>
<dbReference type="Gene3D" id="1.10.10.60">
    <property type="entry name" value="Homeodomain-like"/>
    <property type="match status" value="2"/>
</dbReference>
<dbReference type="InterPro" id="IPR051552">
    <property type="entry name" value="HptR"/>
</dbReference>
<evidence type="ECO:0000256" key="7">
    <source>
        <dbReference type="ARBA" id="ARBA00023163"/>
    </source>
</evidence>